<reference evidence="2" key="1">
    <citation type="journal article" date="2014" name="Int. J. Syst. Evol. Microbiol.">
        <title>Complete genome sequence of Corynebacterium casei LMG S-19264T (=DSM 44701T), isolated from a smear-ripened cheese.</title>
        <authorList>
            <consortium name="US DOE Joint Genome Institute (JGI-PGF)"/>
            <person name="Walter F."/>
            <person name="Albersmeier A."/>
            <person name="Kalinowski J."/>
            <person name="Ruckert C."/>
        </authorList>
    </citation>
    <scope>NUCLEOTIDE SEQUENCE</scope>
    <source>
        <strain evidence="2">CGMCC 1.12360</strain>
    </source>
</reference>
<dbReference type="SUPFAM" id="SSF53067">
    <property type="entry name" value="Actin-like ATPase domain"/>
    <property type="match status" value="2"/>
</dbReference>
<dbReference type="Gene3D" id="3.30.420.40">
    <property type="match status" value="2"/>
</dbReference>
<dbReference type="CDD" id="cd24007">
    <property type="entry name" value="ASKHA_NBD_eukNAGK-like"/>
    <property type="match status" value="1"/>
</dbReference>
<accession>A0A8J2XHA2</accession>
<reference evidence="2" key="2">
    <citation type="submission" date="2020-09" db="EMBL/GenBank/DDBJ databases">
        <authorList>
            <person name="Sun Q."/>
            <person name="Zhou Y."/>
        </authorList>
    </citation>
    <scope>NUCLEOTIDE SEQUENCE</scope>
    <source>
        <strain evidence="2">CGMCC 1.12360</strain>
    </source>
</reference>
<keyword evidence="3" id="KW-1185">Reference proteome</keyword>
<gene>
    <name evidence="2" type="primary">murK</name>
    <name evidence="2" type="ORF">GCM10010978_29170</name>
</gene>
<sequence length="308" mass="33340">MALDGGGTKTVAVITDDSGKVLASGRSGTANYHVAGKENVKQMIVKLILDVIARSGACDSAEICFQKAVFALAGIDTKKDKENVEEIVREAITESGIRINHVMIENDALSVLLGVTNNNPGVILIAGTGSIVYAHDGNNHFVRSGGVGHKLGDEGAGYWIGKEAIRAILKMHDGRGPKTILHELVLAHFRFSDHEEIIDWVYSTQFSIHEVGALAKIVEQAYIKGDAVSQSIIEHAINELYQLVVAAVKRAGIAEKPFKLLLLGGLLQNSNIIKEQLLEKLKKTMPNIELITTNNKPIDFIIQRGLHG</sequence>
<evidence type="ECO:0000313" key="2">
    <source>
        <dbReference type="EMBL" id="GFZ87488.1"/>
    </source>
</evidence>
<dbReference type="Pfam" id="PF01869">
    <property type="entry name" value="BcrAD_BadFG"/>
    <property type="match status" value="1"/>
</dbReference>
<dbReference type="EMBL" id="BMEV01000074">
    <property type="protein sequence ID" value="GFZ87488.1"/>
    <property type="molecule type" value="Genomic_DNA"/>
</dbReference>
<organism evidence="2 3">
    <name type="scientific">Compostibacillus humi</name>
    <dbReference type="NCBI Taxonomy" id="1245525"/>
    <lineage>
        <taxon>Bacteria</taxon>
        <taxon>Bacillati</taxon>
        <taxon>Bacillota</taxon>
        <taxon>Bacilli</taxon>
        <taxon>Bacillales</taxon>
        <taxon>Bacillaceae</taxon>
        <taxon>Compostibacillus</taxon>
    </lineage>
</organism>
<dbReference type="PANTHER" id="PTHR43190:SF3">
    <property type="entry name" value="N-ACETYL-D-GLUCOSAMINE KINASE"/>
    <property type="match status" value="1"/>
</dbReference>
<dbReference type="InterPro" id="IPR002731">
    <property type="entry name" value="ATPase_BadF"/>
</dbReference>
<dbReference type="Proteomes" id="UP000602050">
    <property type="component" value="Unassembled WGS sequence"/>
</dbReference>
<dbReference type="RefSeq" id="WP_188393154.1">
    <property type="nucleotide sequence ID" value="NZ_BMEV01000074.1"/>
</dbReference>
<feature type="domain" description="ATPase BadF/BadG/BcrA/BcrD type" evidence="1">
    <location>
        <begin position="4"/>
        <end position="279"/>
    </location>
</feature>
<keyword evidence="2" id="KW-0808">Transferase</keyword>
<dbReference type="InterPro" id="IPR052519">
    <property type="entry name" value="Euk-type_GlcNAc_Kinase"/>
</dbReference>
<keyword evidence="2" id="KW-0418">Kinase</keyword>
<evidence type="ECO:0000259" key="1">
    <source>
        <dbReference type="Pfam" id="PF01869"/>
    </source>
</evidence>
<proteinExistence type="predicted"/>
<evidence type="ECO:0000313" key="3">
    <source>
        <dbReference type="Proteomes" id="UP000602050"/>
    </source>
</evidence>
<comment type="caution">
    <text evidence="2">The sequence shown here is derived from an EMBL/GenBank/DDBJ whole genome shotgun (WGS) entry which is preliminary data.</text>
</comment>
<dbReference type="InterPro" id="IPR043129">
    <property type="entry name" value="ATPase_NBD"/>
</dbReference>
<name>A0A8J2XHA2_9BACI</name>
<dbReference type="GO" id="GO:0016301">
    <property type="term" value="F:kinase activity"/>
    <property type="evidence" value="ECO:0007669"/>
    <property type="project" value="UniProtKB-KW"/>
</dbReference>
<dbReference type="AlphaFoldDB" id="A0A8J2XHA2"/>
<protein>
    <submittedName>
        <fullName evidence="2">N-acetylmuramic acid/N-acetylglucosamine kinase</fullName>
    </submittedName>
</protein>
<dbReference type="PANTHER" id="PTHR43190">
    <property type="entry name" value="N-ACETYL-D-GLUCOSAMINE KINASE"/>
    <property type="match status" value="1"/>
</dbReference>